<evidence type="ECO:0000313" key="4">
    <source>
        <dbReference type="Proteomes" id="UP000611945"/>
    </source>
</evidence>
<name>A0ABR8TJ82_9PSED</name>
<feature type="signal peptide" evidence="1">
    <location>
        <begin position="1"/>
        <end position="18"/>
    </location>
</feature>
<dbReference type="Pfam" id="PF13511">
    <property type="entry name" value="DUF4124"/>
    <property type="match status" value="1"/>
</dbReference>
<comment type="caution">
    <text evidence="3">The sequence shown here is derived from an EMBL/GenBank/DDBJ whole genome shotgun (WGS) entry which is preliminary data.</text>
</comment>
<protein>
    <submittedName>
        <fullName evidence="3">DUF4124 domain-containing protein</fullName>
    </submittedName>
</protein>
<feature type="chain" id="PRO_5047445788" evidence="1">
    <location>
        <begin position="19"/>
        <end position="176"/>
    </location>
</feature>
<keyword evidence="1" id="KW-0732">Signal</keyword>
<accession>A0ABR8TJ82</accession>
<keyword evidence="4" id="KW-1185">Reference proteome</keyword>
<dbReference type="EMBL" id="JACSQG010000001">
    <property type="protein sequence ID" value="MBD7975828.1"/>
    <property type="molecule type" value="Genomic_DNA"/>
</dbReference>
<sequence length="176" mass="18671">MRLLTCCLLCALALSASAEVYKYTDAQGKTVFTNQPPEGQPVERIELPPTNTIQSSFPEGASTPPAASSLVSRYRVLQLVGLPDDEALRANNGTFTVSVQIEPPLAPGHSLQLLLDGSPHGPASTTTQLQINQTDRGTHSLAVQVLADGKALQQSDVLTFTVQRISINSPARKAAP</sequence>
<feature type="domain" description="DUF4124" evidence="2">
    <location>
        <begin position="7"/>
        <end position="54"/>
    </location>
</feature>
<gene>
    <name evidence="3" type="ORF">H9642_01345</name>
</gene>
<dbReference type="Proteomes" id="UP000611945">
    <property type="component" value="Unassembled WGS sequence"/>
</dbReference>
<reference evidence="3 4" key="1">
    <citation type="submission" date="2020-08" db="EMBL/GenBank/DDBJ databases">
        <title>A Genomic Blueprint of the Chicken Gut Microbiome.</title>
        <authorList>
            <person name="Gilroy R."/>
            <person name="Ravi A."/>
            <person name="Getino M."/>
            <person name="Pursley I."/>
            <person name="Horton D.L."/>
            <person name="Alikhan N.-F."/>
            <person name="Baker D."/>
            <person name="Gharbi K."/>
            <person name="Hall N."/>
            <person name="Watson M."/>
            <person name="Adriaenssens E.M."/>
            <person name="Foster-Nyarko E."/>
            <person name="Jarju S."/>
            <person name="Secka A."/>
            <person name="Antonio M."/>
            <person name="Oren A."/>
            <person name="Chaudhuri R."/>
            <person name="La Ragione R.M."/>
            <person name="Hildebrand F."/>
            <person name="Pallen M.J."/>
        </authorList>
    </citation>
    <scope>NUCLEOTIDE SEQUENCE [LARGE SCALE GENOMIC DNA]</scope>
    <source>
        <strain evidence="3 4">Sa2CUA2</strain>
    </source>
</reference>
<evidence type="ECO:0000313" key="3">
    <source>
        <dbReference type="EMBL" id="MBD7975828.1"/>
    </source>
</evidence>
<dbReference type="InterPro" id="IPR025392">
    <property type="entry name" value="DUF4124"/>
</dbReference>
<dbReference type="RefSeq" id="WP_251834614.1">
    <property type="nucleotide sequence ID" value="NZ_JACSQG010000001.1"/>
</dbReference>
<evidence type="ECO:0000256" key="1">
    <source>
        <dbReference type="SAM" id="SignalP"/>
    </source>
</evidence>
<evidence type="ECO:0000259" key="2">
    <source>
        <dbReference type="Pfam" id="PF13511"/>
    </source>
</evidence>
<organism evidence="3 4">
    <name type="scientific">Serpens gallinarum</name>
    <dbReference type="NCBI Taxonomy" id="2763075"/>
    <lineage>
        <taxon>Bacteria</taxon>
        <taxon>Pseudomonadati</taxon>
        <taxon>Pseudomonadota</taxon>
        <taxon>Gammaproteobacteria</taxon>
        <taxon>Pseudomonadales</taxon>
        <taxon>Pseudomonadaceae</taxon>
        <taxon>Pseudomonas</taxon>
    </lineage>
</organism>
<proteinExistence type="predicted"/>